<dbReference type="CDD" id="cd06225">
    <property type="entry name" value="HAMP"/>
    <property type="match status" value="1"/>
</dbReference>
<dbReference type="PROSITE" id="PS50109">
    <property type="entry name" value="HIS_KIN"/>
    <property type="match status" value="1"/>
</dbReference>
<dbReference type="InterPro" id="IPR036890">
    <property type="entry name" value="HATPase_C_sf"/>
</dbReference>
<evidence type="ECO:0000256" key="6">
    <source>
        <dbReference type="ARBA" id="ARBA00022777"/>
    </source>
</evidence>
<organism evidence="14 15">
    <name type="scientific">Ktedonospora formicarum</name>
    <dbReference type="NCBI Taxonomy" id="2778364"/>
    <lineage>
        <taxon>Bacteria</taxon>
        <taxon>Bacillati</taxon>
        <taxon>Chloroflexota</taxon>
        <taxon>Ktedonobacteria</taxon>
        <taxon>Ktedonobacterales</taxon>
        <taxon>Ktedonobacteraceae</taxon>
        <taxon>Ktedonospora</taxon>
    </lineage>
</organism>
<gene>
    <name evidence="14" type="ORF">KSX_22420</name>
</gene>
<dbReference type="Gene3D" id="1.10.287.130">
    <property type="match status" value="1"/>
</dbReference>
<dbReference type="InterPro" id="IPR004358">
    <property type="entry name" value="Sig_transdc_His_kin-like_C"/>
</dbReference>
<keyword evidence="11" id="KW-0812">Transmembrane</keyword>
<keyword evidence="5" id="KW-0808">Transferase</keyword>
<dbReference type="Gene3D" id="3.30.565.10">
    <property type="entry name" value="Histidine kinase-like ATPase, C-terminal domain"/>
    <property type="match status" value="1"/>
</dbReference>
<dbReference type="PANTHER" id="PTHR43711:SF1">
    <property type="entry name" value="HISTIDINE KINASE 1"/>
    <property type="match status" value="1"/>
</dbReference>
<keyword evidence="7" id="KW-0902">Two-component regulatory system</keyword>
<reference evidence="14" key="1">
    <citation type="submission" date="2020-10" db="EMBL/GenBank/DDBJ databases">
        <title>Taxonomic study of unclassified bacteria belonging to the class Ktedonobacteria.</title>
        <authorList>
            <person name="Yabe S."/>
            <person name="Wang C.M."/>
            <person name="Zheng Y."/>
            <person name="Sakai Y."/>
            <person name="Cavaletti L."/>
            <person name="Monciardini P."/>
            <person name="Donadio S."/>
        </authorList>
    </citation>
    <scope>NUCLEOTIDE SEQUENCE</scope>
    <source>
        <strain evidence="14">SOSP1-1</strain>
    </source>
</reference>
<keyword evidence="11" id="KW-1133">Transmembrane helix</keyword>
<dbReference type="InterPro" id="IPR005467">
    <property type="entry name" value="His_kinase_dom"/>
</dbReference>
<feature type="coiled-coil region" evidence="9">
    <location>
        <begin position="161"/>
        <end position="188"/>
    </location>
</feature>
<evidence type="ECO:0000256" key="11">
    <source>
        <dbReference type="SAM" id="Phobius"/>
    </source>
</evidence>
<dbReference type="InterPro" id="IPR003660">
    <property type="entry name" value="HAMP_dom"/>
</dbReference>
<sequence>MSELRPNKQNERPQHLSSLEERYTPTSIKGVSDAIPMHQHTMAVGSDGTVKPVHSLSTQTPRWLRPFLSLHVQLASVFSLVLLLVLLVATMLSRDPQTTNALLYPTLVLLALGGIGLTFTFTILLLRPLVRITDATQAIALGDLKQRDRLPPLHLPPQDEIDRLSGSIDEMVTRLERAEELQHAAEDRFRRFFSDASHQLRTPLTSIRGFTEVLLRGAKDDPDTAQRVLKLMSNEAERMTALINNLLTLARLNEHQPLKMQYIDLLELVHENMEQARTQASDDRSFQVTLRAEAPFGIQANKERVKQLLFILLDNAVKHGLAAPQGSITIILDKREQFIEIHVSDNGPGIPQDELDNIFDSFYHGRHQRTPGAGLGLAIASAIVEAHQGRISVHSVKGEGTDFVVALPCTQ</sequence>
<dbReference type="CDD" id="cd00075">
    <property type="entry name" value="HATPase"/>
    <property type="match status" value="1"/>
</dbReference>
<dbReference type="SUPFAM" id="SSF47384">
    <property type="entry name" value="Homodimeric domain of signal transducing histidine kinase"/>
    <property type="match status" value="1"/>
</dbReference>
<dbReference type="SMART" id="SM00304">
    <property type="entry name" value="HAMP"/>
    <property type="match status" value="1"/>
</dbReference>
<protein>
    <recommendedName>
        <fullName evidence="3">histidine kinase</fullName>
        <ecNumber evidence="3">2.7.13.3</ecNumber>
    </recommendedName>
</protein>
<dbReference type="InterPro" id="IPR003594">
    <property type="entry name" value="HATPase_dom"/>
</dbReference>
<dbReference type="Gene3D" id="6.10.340.10">
    <property type="match status" value="1"/>
</dbReference>
<dbReference type="Pfam" id="PF00512">
    <property type="entry name" value="HisKA"/>
    <property type="match status" value="1"/>
</dbReference>
<evidence type="ECO:0000256" key="7">
    <source>
        <dbReference type="ARBA" id="ARBA00023012"/>
    </source>
</evidence>
<evidence type="ECO:0000256" key="3">
    <source>
        <dbReference type="ARBA" id="ARBA00012438"/>
    </source>
</evidence>
<evidence type="ECO:0000256" key="9">
    <source>
        <dbReference type="SAM" id="Coils"/>
    </source>
</evidence>
<comment type="catalytic activity">
    <reaction evidence="1">
        <text>ATP + protein L-histidine = ADP + protein N-phospho-L-histidine.</text>
        <dbReference type="EC" id="2.7.13.3"/>
    </reaction>
</comment>
<proteinExistence type="predicted"/>
<dbReference type="InterPro" id="IPR036097">
    <property type="entry name" value="HisK_dim/P_sf"/>
</dbReference>
<keyword evidence="9" id="KW-0175">Coiled coil</keyword>
<dbReference type="EC" id="2.7.13.3" evidence="3"/>
<keyword evidence="6" id="KW-0418">Kinase</keyword>
<dbReference type="FunFam" id="3.30.565.10:FF:000006">
    <property type="entry name" value="Sensor histidine kinase WalK"/>
    <property type="match status" value="1"/>
</dbReference>
<feature type="transmembrane region" description="Helical" evidence="11">
    <location>
        <begin position="67"/>
        <end position="89"/>
    </location>
</feature>
<dbReference type="PANTHER" id="PTHR43711">
    <property type="entry name" value="TWO-COMPONENT HISTIDINE KINASE"/>
    <property type="match status" value="1"/>
</dbReference>
<evidence type="ECO:0000256" key="5">
    <source>
        <dbReference type="ARBA" id="ARBA00022679"/>
    </source>
</evidence>
<dbReference type="SUPFAM" id="SSF158472">
    <property type="entry name" value="HAMP domain-like"/>
    <property type="match status" value="1"/>
</dbReference>
<evidence type="ECO:0000313" key="15">
    <source>
        <dbReference type="Proteomes" id="UP000612362"/>
    </source>
</evidence>
<dbReference type="GO" id="GO:0016020">
    <property type="term" value="C:membrane"/>
    <property type="evidence" value="ECO:0007669"/>
    <property type="project" value="UniProtKB-SubCell"/>
</dbReference>
<feature type="domain" description="HAMP" evidence="13">
    <location>
        <begin position="123"/>
        <end position="180"/>
    </location>
</feature>
<dbReference type="RefSeq" id="WP_220193505.1">
    <property type="nucleotide sequence ID" value="NZ_BNJF01000001.1"/>
</dbReference>
<dbReference type="SMART" id="SM00387">
    <property type="entry name" value="HATPase_c"/>
    <property type="match status" value="1"/>
</dbReference>
<dbReference type="Pfam" id="PF02518">
    <property type="entry name" value="HATPase_c"/>
    <property type="match status" value="1"/>
</dbReference>
<feature type="transmembrane region" description="Helical" evidence="11">
    <location>
        <begin position="101"/>
        <end position="126"/>
    </location>
</feature>
<dbReference type="Pfam" id="PF00672">
    <property type="entry name" value="HAMP"/>
    <property type="match status" value="1"/>
</dbReference>
<evidence type="ECO:0000256" key="10">
    <source>
        <dbReference type="SAM" id="MobiDB-lite"/>
    </source>
</evidence>
<keyword evidence="4" id="KW-0597">Phosphoprotein</keyword>
<dbReference type="GO" id="GO:0000155">
    <property type="term" value="F:phosphorelay sensor kinase activity"/>
    <property type="evidence" value="ECO:0007669"/>
    <property type="project" value="InterPro"/>
</dbReference>
<dbReference type="SMART" id="SM00388">
    <property type="entry name" value="HisKA"/>
    <property type="match status" value="1"/>
</dbReference>
<dbReference type="CDD" id="cd00082">
    <property type="entry name" value="HisKA"/>
    <property type="match status" value="1"/>
</dbReference>
<evidence type="ECO:0000259" key="12">
    <source>
        <dbReference type="PROSITE" id="PS50109"/>
    </source>
</evidence>
<dbReference type="SUPFAM" id="SSF55874">
    <property type="entry name" value="ATPase domain of HSP90 chaperone/DNA topoisomerase II/histidine kinase"/>
    <property type="match status" value="1"/>
</dbReference>
<evidence type="ECO:0000259" key="13">
    <source>
        <dbReference type="PROSITE" id="PS50885"/>
    </source>
</evidence>
<feature type="domain" description="Histidine kinase" evidence="12">
    <location>
        <begin position="195"/>
        <end position="411"/>
    </location>
</feature>
<dbReference type="PRINTS" id="PR00344">
    <property type="entry name" value="BCTRLSENSOR"/>
</dbReference>
<evidence type="ECO:0000256" key="4">
    <source>
        <dbReference type="ARBA" id="ARBA00022553"/>
    </source>
</evidence>
<dbReference type="EMBL" id="BNJF01000001">
    <property type="protein sequence ID" value="GHO44079.1"/>
    <property type="molecule type" value="Genomic_DNA"/>
</dbReference>
<dbReference type="Proteomes" id="UP000612362">
    <property type="component" value="Unassembled WGS sequence"/>
</dbReference>
<keyword evidence="8 11" id="KW-0472">Membrane</keyword>
<dbReference type="FunFam" id="1.10.287.130:FF:000001">
    <property type="entry name" value="Two-component sensor histidine kinase"/>
    <property type="match status" value="1"/>
</dbReference>
<name>A0A8J3I3B0_9CHLR</name>
<evidence type="ECO:0000256" key="2">
    <source>
        <dbReference type="ARBA" id="ARBA00004370"/>
    </source>
</evidence>
<dbReference type="AlphaFoldDB" id="A0A8J3I3B0"/>
<dbReference type="InterPro" id="IPR003661">
    <property type="entry name" value="HisK_dim/P_dom"/>
</dbReference>
<feature type="region of interest" description="Disordered" evidence="10">
    <location>
        <begin position="1"/>
        <end position="21"/>
    </location>
</feature>
<dbReference type="InterPro" id="IPR050736">
    <property type="entry name" value="Sensor_HK_Regulatory"/>
</dbReference>
<comment type="subcellular location">
    <subcellularLocation>
        <location evidence="2">Membrane</location>
    </subcellularLocation>
</comment>
<evidence type="ECO:0000313" key="14">
    <source>
        <dbReference type="EMBL" id="GHO44079.1"/>
    </source>
</evidence>
<keyword evidence="15" id="KW-1185">Reference proteome</keyword>
<comment type="caution">
    <text evidence="14">The sequence shown here is derived from an EMBL/GenBank/DDBJ whole genome shotgun (WGS) entry which is preliminary data.</text>
</comment>
<evidence type="ECO:0000256" key="8">
    <source>
        <dbReference type="ARBA" id="ARBA00023136"/>
    </source>
</evidence>
<dbReference type="PROSITE" id="PS50885">
    <property type="entry name" value="HAMP"/>
    <property type="match status" value="1"/>
</dbReference>
<evidence type="ECO:0000256" key="1">
    <source>
        <dbReference type="ARBA" id="ARBA00000085"/>
    </source>
</evidence>
<accession>A0A8J3I3B0</accession>